<evidence type="ECO:0000256" key="2">
    <source>
        <dbReference type="ARBA" id="ARBA00022559"/>
    </source>
</evidence>
<dbReference type="KEGG" id="bsto:C0V70_12405"/>
<dbReference type="InterPro" id="IPR036249">
    <property type="entry name" value="Thioredoxin-like_sf"/>
</dbReference>
<keyword evidence="2 4" id="KW-0575">Peroxidase</keyword>
<dbReference type="GO" id="GO:0004601">
    <property type="term" value="F:peroxidase activity"/>
    <property type="evidence" value="ECO:0007669"/>
    <property type="project" value="UniProtKB-KW"/>
</dbReference>
<sequence length="173" mass="20136">MKGDIYQFELNNQDHEKFSLEEYRGKTFMIVNVTSDCTMTYQDKKLEKLYQKYKDQGLHILAIPSSNFNTVSGQNLKHYSFPVAEEVSVRGKNQHPLYDYLTHEAPEAVEQFYSIAKKAFIAQKMDEGMVTDVLWNYEKFLIGKDGEIIQRFSSEIEPDDSRIARAIEGQILF</sequence>
<dbReference type="Proteomes" id="UP000235584">
    <property type="component" value="Chromosome"/>
</dbReference>
<gene>
    <name evidence="5" type="ORF">C0V70_12405</name>
</gene>
<evidence type="ECO:0000256" key="4">
    <source>
        <dbReference type="RuleBase" id="RU000499"/>
    </source>
</evidence>
<accession>A0A2K9NTP1</accession>
<dbReference type="GO" id="GO:0034599">
    <property type="term" value="P:cellular response to oxidative stress"/>
    <property type="evidence" value="ECO:0007669"/>
    <property type="project" value="TreeGrafter"/>
</dbReference>
<dbReference type="Pfam" id="PF00255">
    <property type="entry name" value="GSHPx"/>
    <property type="match status" value="1"/>
</dbReference>
<dbReference type="SUPFAM" id="SSF52833">
    <property type="entry name" value="Thioredoxin-like"/>
    <property type="match status" value="1"/>
</dbReference>
<evidence type="ECO:0000256" key="3">
    <source>
        <dbReference type="ARBA" id="ARBA00023002"/>
    </source>
</evidence>
<evidence type="ECO:0000313" key="5">
    <source>
        <dbReference type="EMBL" id="AUN98890.1"/>
    </source>
</evidence>
<keyword evidence="6" id="KW-1185">Reference proteome</keyword>
<name>A0A2K9NTP1_BACTC</name>
<dbReference type="PANTHER" id="PTHR11592:SF78">
    <property type="entry name" value="GLUTATHIONE PEROXIDASE"/>
    <property type="match status" value="1"/>
</dbReference>
<evidence type="ECO:0000313" key="6">
    <source>
        <dbReference type="Proteomes" id="UP000235584"/>
    </source>
</evidence>
<reference evidence="5 6" key="1">
    <citation type="submission" date="2018-01" db="EMBL/GenBank/DDBJ databases">
        <title>Complete genome sequence of Bacteriovorax stolpii DSM12778.</title>
        <authorList>
            <person name="Tang B."/>
            <person name="Chang J."/>
        </authorList>
    </citation>
    <scope>NUCLEOTIDE SEQUENCE [LARGE SCALE GENOMIC DNA]</scope>
    <source>
        <strain evidence="5 6">DSM 12778</strain>
    </source>
</reference>
<dbReference type="AlphaFoldDB" id="A0A2K9NTP1"/>
<proteinExistence type="inferred from homology"/>
<comment type="similarity">
    <text evidence="1 4">Belongs to the glutathione peroxidase family.</text>
</comment>
<evidence type="ECO:0000256" key="1">
    <source>
        <dbReference type="ARBA" id="ARBA00006926"/>
    </source>
</evidence>
<dbReference type="PRINTS" id="PR01011">
    <property type="entry name" value="GLUTPROXDASE"/>
</dbReference>
<dbReference type="InterPro" id="IPR000889">
    <property type="entry name" value="Glutathione_peroxidase"/>
</dbReference>
<dbReference type="PANTHER" id="PTHR11592">
    <property type="entry name" value="GLUTATHIONE PEROXIDASE"/>
    <property type="match status" value="1"/>
</dbReference>
<dbReference type="EMBL" id="CP025704">
    <property type="protein sequence ID" value="AUN98890.1"/>
    <property type="molecule type" value="Genomic_DNA"/>
</dbReference>
<protein>
    <recommendedName>
        <fullName evidence="4">Glutathione peroxidase</fullName>
    </recommendedName>
</protein>
<dbReference type="PIRSF" id="PIRSF000303">
    <property type="entry name" value="Glutathion_perox"/>
    <property type="match status" value="1"/>
</dbReference>
<keyword evidence="3 4" id="KW-0560">Oxidoreductase</keyword>
<organism evidence="5 6">
    <name type="scientific">Bacteriovorax stolpii</name>
    <name type="common">Bdellovibrio stolpii</name>
    <dbReference type="NCBI Taxonomy" id="960"/>
    <lineage>
        <taxon>Bacteria</taxon>
        <taxon>Pseudomonadati</taxon>
        <taxon>Bdellovibrionota</taxon>
        <taxon>Bacteriovoracia</taxon>
        <taxon>Bacteriovoracales</taxon>
        <taxon>Bacteriovoracaceae</taxon>
        <taxon>Bacteriovorax</taxon>
    </lineage>
</organism>
<dbReference type="PROSITE" id="PS51355">
    <property type="entry name" value="GLUTATHIONE_PEROXID_3"/>
    <property type="match status" value="1"/>
</dbReference>
<dbReference type="RefSeq" id="WP_102244181.1">
    <property type="nucleotide sequence ID" value="NZ_CP025704.1"/>
</dbReference>
<dbReference type="Gene3D" id="3.40.30.10">
    <property type="entry name" value="Glutaredoxin"/>
    <property type="match status" value="1"/>
</dbReference>